<evidence type="ECO:0000256" key="12">
    <source>
        <dbReference type="ARBA" id="ARBA00023098"/>
    </source>
</evidence>
<evidence type="ECO:0000256" key="9">
    <source>
        <dbReference type="ARBA" id="ARBA00022801"/>
    </source>
</evidence>
<evidence type="ECO:0000313" key="16">
    <source>
        <dbReference type="EMBL" id="NHZ32994.1"/>
    </source>
</evidence>
<dbReference type="EC" id="3.1.1.32" evidence="15"/>
<comment type="catalytic activity">
    <reaction evidence="1 15">
        <text>a 1,2-diacyl-sn-glycero-3-phosphocholine + H2O = a 2-acyl-sn-glycero-3-phosphocholine + a fatty acid + H(+)</text>
        <dbReference type="Rhea" id="RHEA:18689"/>
        <dbReference type="ChEBI" id="CHEBI:15377"/>
        <dbReference type="ChEBI" id="CHEBI:15378"/>
        <dbReference type="ChEBI" id="CHEBI:28868"/>
        <dbReference type="ChEBI" id="CHEBI:57643"/>
        <dbReference type="ChEBI" id="CHEBI:57875"/>
        <dbReference type="EC" id="3.1.1.32"/>
    </reaction>
</comment>
<keyword evidence="7 15" id="KW-0479">Metal-binding</keyword>
<comment type="caution">
    <text evidence="16">The sequence shown here is derived from an EMBL/GenBank/DDBJ whole genome shotgun (WGS) entry which is preliminary data.</text>
</comment>
<comment type="catalytic activity">
    <reaction evidence="2 15">
        <text>a 1,2-diacyl-sn-glycero-3-phosphocholine + H2O = a 1-acyl-sn-glycero-3-phosphocholine + a fatty acid + H(+)</text>
        <dbReference type="Rhea" id="RHEA:15801"/>
        <dbReference type="ChEBI" id="CHEBI:15377"/>
        <dbReference type="ChEBI" id="CHEBI:15378"/>
        <dbReference type="ChEBI" id="CHEBI:28868"/>
        <dbReference type="ChEBI" id="CHEBI:57643"/>
        <dbReference type="ChEBI" id="CHEBI:58168"/>
        <dbReference type="EC" id="3.1.1.4"/>
    </reaction>
</comment>
<dbReference type="PRINTS" id="PR01486">
    <property type="entry name" value="PHPHLIPASEA1"/>
</dbReference>
<dbReference type="EMBL" id="VUYU01000003">
    <property type="protein sequence ID" value="NHZ32994.1"/>
    <property type="molecule type" value="Genomic_DNA"/>
</dbReference>
<comment type="cofactor">
    <cofactor evidence="15">
        <name>Ca(2+)</name>
        <dbReference type="ChEBI" id="CHEBI:29108"/>
    </cofactor>
    <text evidence="15">Binds 1 Ca(2+) ion per monomer. In the dimeric form the Ca(2+) is bound by different amino acids with binding of each Ca(2+) shared with ligands coming from each monomer. The Ca(2+) ion may have a role in catalysis.</text>
</comment>
<dbReference type="InterPro" id="IPR003187">
    <property type="entry name" value="PLipase_A1"/>
</dbReference>
<name>A0ABX0LG54_9BURK</name>
<organism evidence="16 17">
    <name type="scientific">Massilia rubra</name>
    <dbReference type="NCBI Taxonomy" id="2607910"/>
    <lineage>
        <taxon>Bacteria</taxon>
        <taxon>Pseudomonadati</taxon>
        <taxon>Pseudomonadota</taxon>
        <taxon>Betaproteobacteria</taxon>
        <taxon>Burkholderiales</taxon>
        <taxon>Oxalobacteraceae</taxon>
        <taxon>Telluria group</taxon>
        <taxon>Massilia</taxon>
    </lineage>
</organism>
<evidence type="ECO:0000256" key="5">
    <source>
        <dbReference type="ARBA" id="ARBA00022452"/>
    </source>
</evidence>
<feature type="signal peptide" evidence="15">
    <location>
        <begin position="1"/>
        <end position="22"/>
    </location>
</feature>
<dbReference type="Gene3D" id="2.40.230.10">
    <property type="entry name" value="Phospholipase A1"/>
    <property type="match status" value="1"/>
</dbReference>
<proteinExistence type="inferred from homology"/>
<evidence type="ECO:0000256" key="3">
    <source>
        <dbReference type="ARBA" id="ARBA00010525"/>
    </source>
</evidence>
<protein>
    <recommendedName>
        <fullName evidence="15">Phospholipase A1</fullName>
        <ecNumber evidence="15">3.1.1.32</ecNumber>
        <ecNumber evidence="15">3.1.1.4</ecNumber>
    </recommendedName>
    <alternativeName>
        <fullName evidence="15">Phosphatidylcholine 1-acylhydrolase</fullName>
    </alternativeName>
</protein>
<comment type="subunit">
    <text evidence="4 15">Homodimer; dimerization is reversible, and the dimeric form is the active one.</text>
</comment>
<dbReference type="CDD" id="cd00541">
    <property type="entry name" value="OMPLA"/>
    <property type="match status" value="1"/>
</dbReference>
<evidence type="ECO:0000256" key="8">
    <source>
        <dbReference type="ARBA" id="ARBA00022729"/>
    </source>
</evidence>
<evidence type="ECO:0000256" key="7">
    <source>
        <dbReference type="ARBA" id="ARBA00022723"/>
    </source>
</evidence>
<evidence type="ECO:0000313" key="17">
    <source>
        <dbReference type="Proteomes" id="UP000785613"/>
    </source>
</evidence>
<comment type="subcellular location">
    <subcellularLocation>
        <location evidence="15">Cell outer membrane</location>
        <topology evidence="15">Multi-pass membrane protein</topology>
    </subcellularLocation>
    <text evidence="15">One of the very few enzymes located there.</text>
</comment>
<keyword evidence="5" id="KW-1134">Transmembrane beta strand</keyword>
<evidence type="ECO:0000256" key="15">
    <source>
        <dbReference type="RuleBase" id="RU366027"/>
    </source>
</evidence>
<dbReference type="Pfam" id="PF02253">
    <property type="entry name" value="PLA1"/>
    <property type="match status" value="1"/>
</dbReference>
<evidence type="ECO:0000256" key="2">
    <source>
        <dbReference type="ARBA" id="ARBA00001604"/>
    </source>
</evidence>
<dbReference type="Proteomes" id="UP000785613">
    <property type="component" value="Unassembled WGS sequence"/>
</dbReference>
<keyword evidence="14 15" id="KW-0998">Cell outer membrane</keyword>
<keyword evidence="12 15" id="KW-0443">Lipid metabolism</keyword>
<evidence type="ECO:0000256" key="4">
    <source>
        <dbReference type="ARBA" id="ARBA00011702"/>
    </source>
</evidence>
<keyword evidence="17" id="KW-1185">Reference proteome</keyword>
<evidence type="ECO:0000256" key="10">
    <source>
        <dbReference type="ARBA" id="ARBA00022837"/>
    </source>
</evidence>
<dbReference type="PANTHER" id="PTHR40457">
    <property type="entry name" value="PHOSPHOLIPASE A1"/>
    <property type="match status" value="1"/>
</dbReference>
<gene>
    <name evidence="16" type="ORF">F0185_05250</name>
</gene>
<keyword evidence="9 15" id="KW-0378">Hydrolase</keyword>
<dbReference type="PANTHER" id="PTHR40457:SF1">
    <property type="entry name" value="PHOSPHOLIPASE A1"/>
    <property type="match status" value="1"/>
</dbReference>
<keyword evidence="8 15" id="KW-0732">Signal</keyword>
<keyword evidence="13" id="KW-0472">Membrane</keyword>
<comment type="function">
    <text evidence="15">Hydrolysis of phosphatidylcholine with phospholipase A2 (EC 3.1.1.4) and phospholipase A1 (EC 3.1.1.32) activities.</text>
</comment>
<keyword evidence="6" id="KW-0812">Transmembrane</keyword>
<keyword evidence="10 15" id="KW-0106">Calcium</keyword>
<evidence type="ECO:0000256" key="13">
    <source>
        <dbReference type="ARBA" id="ARBA00023136"/>
    </source>
</evidence>
<dbReference type="InterPro" id="IPR036541">
    <property type="entry name" value="PLipase_A1_sf"/>
</dbReference>
<evidence type="ECO:0000256" key="14">
    <source>
        <dbReference type="ARBA" id="ARBA00023237"/>
    </source>
</evidence>
<dbReference type="SUPFAM" id="SSF56931">
    <property type="entry name" value="Outer membrane phospholipase A (OMPLA)"/>
    <property type="match status" value="1"/>
</dbReference>
<sequence length="364" mass="39888">MHAARLPLLLTTLFISAGVAQAGELEQQMLRCSMLGDPSARLGCFDTLTKAATADTVAGNPTPDATVAADPVKRAAAAATAAAEPAKPIPAVASNTPAPPETPISRLEQLWELSDASRRGTFAVRPHRENYLLVANYSTSSNDAPYRDFTPAGLKTKRVELTYQLSLKMKAAEKVAGLPVDIWLGYTQQSFWQAYNRSQSSPFRETNYQPEVMAVVPINKSFGGMNLRFVNFGLIHQSNGQTSTLSRSWNRLYTEVGVDNGNFALTARLWRRLDNAKSNNDNPDITDYLARGDVRASYRKDGYEYSIMARRNMSTDHGAIQAAIAYPLATNLKGYVQAFSGYGQSLIDYNYSQRSIGAGFTVDF</sequence>
<keyword evidence="11 15" id="KW-0442">Lipid degradation</keyword>
<feature type="chain" id="PRO_5045002180" description="Phospholipase A1" evidence="15">
    <location>
        <begin position="23"/>
        <end position="364"/>
    </location>
</feature>
<evidence type="ECO:0000256" key="6">
    <source>
        <dbReference type="ARBA" id="ARBA00022692"/>
    </source>
</evidence>
<evidence type="ECO:0000256" key="1">
    <source>
        <dbReference type="ARBA" id="ARBA00000111"/>
    </source>
</evidence>
<evidence type="ECO:0000256" key="11">
    <source>
        <dbReference type="ARBA" id="ARBA00022963"/>
    </source>
</evidence>
<comment type="similarity">
    <text evidence="3 15">Belongs to the phospholipase A1 family.</text>
</comment>
<reference evidence="16 17" key="1">
    <citation type="submission" date="2019-09" db="EMBL/GenBank/DDBJ databases">
        <title>Taxonomy of Antarctic Massilia spp.: description of Massilia rubra sp. nov., Massilia aquatica sp. nov., Massilia mucilaginosa sp. nov., Massilia frigida sp. nov. isolated from streams, lakes and regoliths.</title>
        <authorList>
            <person name="Holochova P."/>
            <person name="Sedlacek I."/>
            <person name="Kralova S."/>
            <person name="Maslanova I."/>
            <person name="Busse H.-J."/>
            <person name="Stankova E."/>
            <person name="Vrbovska V."/>
            <person name="Kovarovic V."/>
            <person name="Bartak M."/>
            <person name="Svec P."/>
            <person name="Pantucek R."/>
        </authorList>
    </citation>
    <scope>NUCLEOTIDE SEQUENCE [LARGE SCALE GENOMIC DNA]</scope>
    <source>
        <strain evidence="16 17">CCM 8692</strain>
    </source>
</reference>
<accession>A0ABX0LG54</accession>
<dbReference type="RefSeq" id="WP_167222280.1">
    <property type="nucleotide sequence ID" value="NZ_VUYU01000003.1"/>
</dbReference>
<dbReference type="EC" id="3.1.1.4" evidence="15"/>